<organism evidence="2 3">
    <name type="scientific">Halovenus aranensis</name>
    <dbReference type="NCBI Taxonomy" id="890420"/>
    <lineage>
        <taxon>Archaea</taxon>
        <taxon>Methanobacteriati</taxon>
        <taxon>Methanobacteriota</taxon>
        <taxon>Stenosarchaea group</taxon>
        <taxon>Halobacteria</taxon>
        <taxon>Halobacteriales</taxon>
        <taxon>Haloarculaceae</taxon>
        <taxon>Halovenus</taxon>
    </lineage>
</organism>
<dbReference type="EMBL" id="FNFC01000006">
    <property type="protein sequence ID" value="SDJ62554.1"/>
    <property type="molecule type" value="Genomic_DNA"/>
</dbReference>
<proteinExistence type="predicted"/>
<dbReference type="Proteomes" id="UP000198856">
    <property type="component" value="Unassembled WGS sequence"/>
</dbReference>
<protein>
    <recommendedName>
        <fullName evidence="1">DUF8055 domain-containing protein</fullName>
    </recommendedName>
</protein>
<gene>
    <name evidence="2" type="ORF">SAMN05216226_10674</name>
</gene>
<keyword evidence="3" id="KW-1185">Reference proteome</keyword>
<evidence type="ECO:0000313" key="3">
    <source>
        <dbReference type="Proteomes" id="UP000198856"/>
    </source>
</evidence>
<dbReference type="AlphaFoldDB" id="A0A1G8V9H5"/>
<dbReference type="Pfam" id="PF26240">
    <property type="entry name" value="DUF8055"/>
    <property type="match status" value="1"/>
</dbReference>
<dbReference type="OrthoDB" id="339304at2157"/>
<dbReference type="InterPro" id="IPR058368">
    <property type="entry name" value="DUF8055"/>
</dbReference>
<evidence type="ECO:0000313" key="2">
    <source>
        <dbReference type="EMBL" id="SDJ62554.1"/>
    </source>
</evidence>
<reference evidence="2 3" key="1">
    <citation type="submission" date="2016-10" db="EMBL/GenBank/DDBJ databases">
        <authorList>
            <person name="de Groot N.N."/>
        </authorList>
    </citation>
    <scope>NUCLEOTIDE SEQUENCE [LARGE SCALE GENOMIC DNA]</scope>
    <source>
        <strain evidence="2 3">IBRC-M10015</strain>
    </source>
</reference>
<sequence>MSRTERFHQRIHETANRAAEDCVAFEPPVSPPDEERATEILREGVGPAVSLYVEAKTGGLNVYFPPEEYRALEASVNDWLGLYAACYGVDMEPDVTLRVAAELLVDTHNISDVAQILTGVPERA</sequence>
<dbReference type="RefSeq" id="WP_092701472.1">
    <property type="nucleotide sequence ID" value="NZ_FNFC01000006.1"/>
</dbReference>
<feature type="domain" description="DUF8055" evidence="1">
    <location>
        <begin position="6"/>
        <end position="122"/>
    </location>
</feature>
<accession>A0A1G8V9H5</accession>
<evidence type="ECO:0000259" key="1">
    <source>
        <dbReference type="Pfam" id="PF26240"/>
    </source>
</evidence>
<name>A0A1G8V9H5_9EURY</name>
<dbReference type="STRING" id="890420.SAMN05216226_10674"/>